<dbReference type="InterPro" id="IPR035698">
    <property type="entry name" value="RNAP_III_Rpc1_C"/>
</dbReference>
<evidence type="ECO:0000256" key="6">
    <source>
        <dbReference type="ARBA" id="ARBA00022695"/>
    </source>
</evidence>
<keyword evidence="5 14" id="KW-0808">Transferase</keyword>
<evidence type="ECO:0000256" key="5">
    <source>
        <dbReference type="ARBA" id="ARBA00022679"/>
    </source>
</evidence>
<dbReference type="NCBIfam" id="NF006336">
    <property type="entry name" value="PRK08566.1"/>
    <property type="match status" value="1"/>
</dbReference>
<proteinExistence type="inferred from homology"/>
<evidence type="ECO:0000256" key="12">
    <source>
        <dbReference type="ARBA" id="ARBA00048552"/>
    </source>
</evidence>
<evidence type="ECO:0000256" key="3">
    <source>
        <dbReference type="ARBA" id="ARBA00011206"/>
    </source>
</evidence>
<dbReference type="InterPro" id="IPR007081">
    <property type="entry name" value="RNA_pol_Rpb1_5"/>
</dbReference>
<evidence type="ECO:0000256" key="13">
    <source>
        <dbReference type="ARBA" id="ARBA00058108"/>
    </source>
</evidence>
<dbReference type="GO" id="GO:0046872">
    <property type="term" value="F:metal ion binding"/>
    <property type="evidence" value="ECO:0007669"/>
    <property type="project" value="UniProtKB-KW"/>
</dbReference>
<dbReference type="PANTHER" id="PTHR48446">
    <property type="entry name" value="DNA-DIRECTED RNA POLYMERASE SUBUNIT BETA' N-TERMINAL SECTION"/>
    <property type="match status" value="1"/>
</dbReference>
<dbReference type="CDD" id="cd02736">
    <property type="entry name" value="RNAP_III_Rpc1_C"/>
    <property type="match status" value="1"/>
</dbReference>
<evidence type="ECO:0000256" key="1">
    <source>
        <dbReference type="ARBA" id="ARBA00004123"/>
    </source>
</evidence>
<dbReference type="Proteomes" id="UP000285301">
    <property type="component" value="Unassembled WGS sequence"/>
</dbReference>
<evidence type="ECO:0000256" key="9">
    <source>
        <dbReference type="ARBA" id="ARBA00022842"/>
    </source>
</evidence>
<keyword evidence="18" id="KW-1185">Reference proteome</keyword>
<dbReference type="Pfam" id="PF04998">
    <property type="entry name" value="RNA_pol_Rpb1_5"/>
    <property type="match status" value="1"/>
</dbReference>
<feature type="non-terminal residue" evidence="16">
    <location>
        <position position="1"/>
    </location>
</feature>
<dbReference type="SMART" id="SM00663">
    <property type="entry name" value="RPOLA_N"/>
    <property type="match status" value="1"/>
</dbReference>
<dbReference type="FunFam" id="1.10.274.100:FF:000003">
    <property type="entry name" value="DNA-directed RNA polymerase subunit"/>
    <property type="match status" value="1"/>
</dbReference>
<keyword evidence="10 14" id="KW-0804">Transcription</keyword>
<dbReference type="Pfam" id="PF04983">
    <property type="entry name" value="RNA_pol_Rpb1_3"/>
    <property type="match status" value="1"/>
</dbReference>
<dbReference type="Gene3D" id="4.10.860.120">
    <property type="entry name" value="RNA polymerase II, clamp domain"/>
    <property type="match status" value="1"/>
</dbReference>
<dbReference type="OrthoDB" id="270392at2759"/>
<accession>A0A3S3Q622</accession>
<keyword evidence="6 14" id="KW-0548">Nucleotidyltransferase</keyword>
<evidence type="ECO:0000313" key="17">
    <source>
        <dbReference type="EMBL" id="RWS14630.1"/>
    </source>
</evidence>
<dbReference type="Gene3D" id="6.20.50.80">
    <property type="match status" value="1"/>
</dbReference>
<dbReference type="Gene3D" id="1.10.274.100">
    <property type="entry name" value="RNA polymerase Rpb1, domain 3"/>
    <property type="match status" value="1"/>
</dbReference>
<dbReference type="InterPro" id="IPR007083">
    <property type="entry name" value="RNA_pol_Rpb1_4"/>
</dbReference>
<keyword evidence="8" id="KW-0862">Zinc</keyword>
<dbReference type="InterPro" id="IPR015700">
    <property type="entry name" value="RPC1"/>
</dbReference>
<dbReference type="GO" id="GO:0006351">
    <property type="term" value="P:DNA-templated transcription"/>
    <property type="evidence" value="ECO:0007669"/>
    <property type="project" value="InterPro"/>
</dbReference>
<dbReference type="Pfam" id="PF00623">
    <property type="entry name" value="RNA_pol_Rpb1_2"/>
    <property type="match status" value="1"/>
</dbReference>
<gene>
    <name evidence="16" type="ORF">B4U79_01218</name>
    <name evidence="17" type="ORF">B4U79_09731</name>
</gene>
<dbReference type="Gene3D" id="6.10.250.2940">
    <property type="match status" value="1"/>
</dbReference>
<dbReference type="InterPro" id="IPR007080">
    <property type="entry name" value="RNA_pol_Rpb1_1"/>
</dbReference>
<dbReference type="SUPFAM" id="SSF64484">
    <property type="entry name" value="beta and beta-prime subunits of DNA dependent RNA-polymerase"/>
    <property type="match status" value="1"/>
</dbReference>
<dbReference type="GO" id="GO:0000428">
    <property type="term" value="C:DNA-directed RNA polymerase complex"/>
    <property type="evidence" value="ECO:0007669"/>
    <property type="project" value="UniProtKB-KW"/>
</dbReference>
<comment type="caution">
    <text evidence="16">The sequence shown here is derived from an EMBL/GenBank/DDBJ whole genome shotgun (WGS) entry which is preliminary data.</text>
</comment>
<organism evidence="16 18">
    <name type="scientific">Dinothrombium tinctorium</name>
    <dbReference type="NCBI Taxonomy" id="1965070"/>
    <lineage>
        <taxon>Eukaryota</taxon>
        <taxon>Metazoa</taxon>
        <taxon>Ecdysozoa</taxon>
        <taxon>Arthropoda</taxon>
        <taxon>Chelicerata</taxon>
        <taxon>Arachnida</taxon>
        <taxon>Acari</taxon>
        <taxon>Acariformes</taxon>
        <taxon>Trombidiformes</taxon>
        <taxon>Prostigmata</taxon>
        <taxon>Anystina</taxon>
        <taxon>Parasitengona</taxon>
        <taxon>Trombidioidea</taxon>
        <taxon>Trombidiidae</taxon>
        <taxon>Dinothrombium</taxon>
    </lineage>
</organism>
<dbReference type="Gene3D" id="3.30.1490.180">
    <property type="entry name" value="RNA polymerase ii"/>
    <property type="match status" value="1"/>
</dbReference>
<evidence type="ECO:0000259" key="15">
    <source>
        <dbReference type="SMART" id="SM00663"/>
    </source>
</evidence>
<evidence type="ECO:0000256" key="14">
    <source>
        <dbReference type="RuleBase" id="RU004279"/>
    </source>
</evidence>
<reference evidence="16 18" key="1">
    <citation type="journal article" date="2018" name="Gigascience">
        <title>Genomes of trombidid mites reveal novel predicted allergens and laterally-transferred genes associated with secondary metabolism.</title>
        <authorList>
            <person name="Dong X."/>
            <person name="Chaisiri K."/>
            <person name="Xia D."/>
            <person name="Armstrong S.D."/>
            <person name="Fang Y."/>
            <person name="Donnelly M.J."/>
            <person name="Kadowaki T."/>
            <person name="McGarry J.W."/>
            <person name="Darby A.C."/>
            <person name="Makepeace B.L."/>
        </authorList>
    </citation>
    <scope>NUCLEOTIDE SEQUENCE [LARGE SCALE GENOMIC DNA]</scope>
    <source>
        <strain evidence="16">UoL-WK</strain>
    </source>
</reference>
<evidence type="ECO:0000256" key="8">
    <source>
        <dbReference type="ARBA" id="ARBA00022833"/>
    </source>
</evidence>
<dbReference type="Gene3D" id="1.10.150.390">
    <property type="match status" value="1"/>
</dbReference>
<dbReference type="Pfam" id="PF04997">
    <property type="entry name" value="RNA_pol_Rpb1_1"/>
    <property type="match status" value="1"/>
</dbReference>
<dbReference type="InterPro" id="IPR042102">
    <property type="entry name" value="RNA_pol_Rpb1_3_sf"/>
</dbReference>
<feature type="domain" description="RNA polymerase N-terminal" evidence="15">
    <location>
        <begin position="270"/>
        <end position="575"/>
    </location>
</feature>
<comment type="subunit">
    <text evidence="3">Component of the RNA polymerase III (Pol III) complex consisting of 17 subunits.</text>
</comment>
<evidence type="ECO:0000256" key="2">
    <source>
        <dbReference type="ARBA" id="ARBA00006460"/>
    </source>
</evidence>
<dbReference type="InterPro" id="IPR044893">
    <property type="entry name" value="RNA_pol_Rpb1_clamp_domain"/>
</dbReference>
<dbReference type="FunFam" id="3.30.1490.180:FF:000002">
    <property type="entry name" value="DNA-directed RNA polymerase subunit"/>
    <property type="match status" value="1"/>
</dbReference>
<dbReference type="FunFam" id="1.10.132.30:FF:000001">
    <property type="entry name" value="DNA-directed RNA polymerase subunit"/>
    <property type="match status" value="1"/>
</dbReference>
<comment type="function">
    <text evidence="13">DNA-dependent RNA polymerase catalyzes the transcription of DNA into RNA using the four ribonucleoside triphosphates as substrates. Largest and catalytic core component of RNA polymerase III which synthesizes small RNAs, such as 5S rRNA and tRNAs. Forms the polymerase active center together with the second largest subunit. A single-stranded DNA template strand of the promoter is positioned within the central active site cleft of Pol III. A bridging helix emanates from RPC1 and crosses the cleft near the catalytic site and is thought to promote translocation of Pol III by acting as a ratchet that moves the RNA-DNA hybrid through the active site by switching from straight to bent conformations at each step of nucleotide addition.</text>
</comment>
<keyword evidence="9" id="KW-0460">Magnesium</keyword>
<dbReference type="EC" id="2.7.7.6" evidence="14"/>
<dbReference type="FunFam" id="2.40.40.20:FF:000019">
    <property type="entry name" value="DNA-directed RNA polymerase II subunit RPB1"/>
    <property type="match status" value="1"/>
</dbReference>
<dbReference type="GO" id="GO:0005654">
    <property type="term" value="C:nucleoplasm"/>
    <property type="evidence" value="ECO:0007669"/>
    <property type="project" value="UniProtKB-ARBA"/>
</dbReference>
<evidence type="ECO:0000256" key="11">
    <source>
        <dbReference type="ARBA" id="ARBA00023242"/>
    </source>
</evidence>
<dbReference type="InterPro" id="IPR006592">
    <property type="entry name" value="RNA_pol_N"/>
</dbReference>
<evidence type="ECO:0000313" key="16">
    <source>
        <dbReference type="EMBL" id="RWS14621.1"/>
    </source>
</evidence>
<dbReference type="Gene3D" id="1.10.132.30">
    <property type="match status" value="1"/>
</dbReference>
<name>A0A3S3Q622_9ACAR</name>
<dbReference type="InterPro" id="IPR035697">
    <property type="entry name" value="RNAP_III_RPC1_N"/>
</dbReference>
<reference evidence="16" key="2">
    <citation type="submission" date="2018-11" db="EMBL/GenBank/DDBJ databases">
        <title>Trombidioid mite genomics.</title>
        <authorList>
            <person name="Dong X."/>
        </authorList>
    </citation>
    <scope>NUCLEOTIDE SEQUENCE</scope>
    <source>
        <strain evidence="16">UoL-WK</strain>
    </source>
</reference>
<comment type="similarity">
    <text evidence="2 14">Belongs to the RNA polymerase beta' chain family.</text>
</comment>
<sequence>RLKSLESSGLLFEQTARSKMEKEQYRSSNHGMQLSHLCFSVPNSVQLRKLSHIQCVNKTLYETGASAAGKGKKPGPFGVLDYRLGTSQKDAKCETCGDGLSDCCGHFGFIDIQLPVFHVGYFRFIINILQTICKTCSRVLLLEKDRIRYTFRLRKPELSYLEKKALHKDVIDKCKKVRKCPYCNAYNGQVKKVALYKIVHVNVAATNSKSTADDVIDFDLNELLENNRDIEEFILKTKSELLDPIRVRSLFEKIPEYDLPFLLIKNSRPEDLILTRIPVPPACIRPSVINDLDAGSNEDDLTIKLSEIIFVNDIIDKRKATGANISMINEDWDFLQLHIALYINSETSGIPFNMRPKKPSRGLVQRLKGKHGRFRGNLSGKRVDFSSRSVISPNPNLHIDEVGVPEHIAKILTFPEKVNASNINKLKELVCNGPDKHPGANFVEEKQKGIKTFLKYGNRRQVAAKLKYGDIVERHLADGDMVLFNRQPSLHKLSIMCHKAKVHRHRTLQFNECVCTPYNADFDGDEMNLHLLQTEEAKAEACVLMGTKNNIITPRNGEPLIAAIQDFITGGFLLTHKDSFFDRSQTVQLISVILSHGKIDRIRLPKPCIMKPLALWSGKQIFSLILKPHKNEGININLKTKGRNYCGHGEEFCVHDSYILIRNSELLSGTMDKQTLGSGSKTNIFYIILRTINGDEAGNAMWRLARVASFYLANRGFSLGIDDVTPTHGLLAEKKKLLVDGYQKVEEYIQNLKEGKLDPQPGRSAEETLETMILKELSVIRDHAGKSCLKELAKSNAPLIMAMCGSKGSLINVSQMVACVGQQAIRGGRVPNGFGDRSLPHFGHGDRSPLAKGFVENSFYSGLTTTEFFFHTMAGREGLLDTAVKTAETGYMQRRLVKALEDLVSHYDGSVRNSRGDVIQFIYGDDSLDPAAMEDSDKPVSMAPMLQNIIAAYPCHDEVPLDANEIVEFVSSQLNNWDTSISDCFKHEVTSFIEEFSRKLTAFRNRYSHIQNQGAVKQVYRVTKNQLTHFLDSLKDKFLRAKLEPGTAVGAICAQSIGEPATQMTLKTFHFAGIASMNITQGVPRIKELINATKSISTPIITAALLNFASGEYARAVKMRLEQTTLGEVCEYIEEVILPDDYFIMIKLYLQRIKLLRLEVNVSSVADSIMKGLKLPAQRITIVSDDRIVCRSAMPSELWQLKESLSGVVIKGIPSIKRAAIRIDNSTAIQKHYLMIEGEGLRNVMATYGVDPRYTYSNNIIEVSQTLGIEAARTMIIKEIKSTMENHGISIDVRHLKLLADTMTYRGEVLGITRFGLAKMKESSLMLASFEKTADHLFDAAYYGQEDPILGVSESIISGIPMRLGTGFMDLILKTDTTISEQPVIENRLIFDDDVLHVPFQFDIDPKYGPKAAET</sequence>
<comment type="subcellular location">
    <subcellularLocation>
        <location evidence="1">Nucleus</location>
    </subcellularLocation>
</comment>
<keyword evidence="4 14" id="KW-0240">DNA-directed RNA polymerase</keyword>
<keyword evidence="7" id="KW-0479">Metal-binding</keyword>
<dbReference type="PANTHER" id="PTHR48446:SF1">
    <property type="entry name" value="DNA-DIRECTED RNA POLYMERASE SUBUNIT BETA' N-TERMINAL SECTION"/>
    <property type="match status" value="1"/>
</dbReference>
<dbReference type="EMBL" id="NCKU01000663">
    <property type="protein sequence ID" value="RWS14621.1"/>
    <property type="molecule type" value="Genomic_DNA"/>
</dbReference>
<dbReference type="InterPro" id="IPR000722">
    <property type="entry name" value="RNA_pol_asu"/>
</dbReference>
<evidence type="ECO:0000256" key="10">
    <source>
        <dbReference type="ARBA" id="ARBA00023163"/>
    </source>
</evidence>
<comment type="catalytic activity">
    <reaction evidence="12 14">
        <text>RNA(n) + a ribonucleoside 5'-triphosphate = RNA(n+1) + diphosphate</text>
        <dbReference type="Rhea" id="RHEA:21248"/>
        <dbReference type="Rhea" id="RHEA-COMP:14527"/>
        <dbReference type="Rhea" id="RHEA-COMP:17342"/>
        <dbReference type="ChEBI" id="CHEBI:33019"/>
        <dbReference type="ChEBI" id="CHEBI:61557"/>
        <dbReference type="ChEBI" id="CHEBI:140395"/>
        <dbReference type="EC" id="2.7.7.6"/>
    </reaction>
</comment>
<keyword evidence="11" id="KW-0539">Nucleus</keyword>
<evidence type="ECO:0000256" key="4">
    <source>
        <dbReference type="ARBA" id="ARBA00022478"/>
    </source>
</evidence>
<dbReference type="InterPro" id="IPR038120">
    <property type="entry name" value="Rpb1_funnel_sf"/>
</dbReference>
<dbReference type="GO" id="GO:0003899">
    <property type="term" value="F:DNA-directed RNA polymerase activity"/>
    <property type="evidence" value="ECO:0007669"/>
    <property type="project" value="UniProtKB-EC"/>
</dbReference>
<evidence type="ECO:0000313" key="18">
    <source>
        <dbReference type="Proteomes" id="UP000285301"/>
    </source>
</evidence>
<dbReference type="Pfam" id="PF05000">
    <property type="entry name" value="RNA_pol_Rpb1_4"/>
    <property type="match status" value="1"/>
</dbReference>
<dbReference type="STRING" id="1965070.A0A3S3Q622"/>
<evidence type="ECO:0000256" key="7">
    <source>
        <dbReference type="ARBA" id="ARBA00022723"/>
    </source>
</evidence>
<dbReference type="EMBL" id="NCKU01000662">
    <property type="protein sequence ID" value="RWS14630.1"/>
    <property type="molecule type" value="Genomic_DNA"/>
</dbReference>
<dbReference type="FunFam" id="1.10.150.390:FF:000004">
    <property type="entry name" value="DNA-directed RNA polymerase subunit"/>
    <property type="match status" value="1"/>
</dbReference>
<dbReference type="CDD" id="cd02583">
    <property type="entry name" value="RNAP_III_RPC1_N"/>
    <property type="match status" value="1"/>
</dbReference>
<protein>
    <recommendedName>
        <fullName evidence="14">DNA-directed RNA polymerase subunit</fullName>
        <ecNumber evidence="14">2.7.7.6</ecNumber>
    </recommendedName>
</protein>
<dbReference type="InterPro" id="IPR007066">
    <property type="entry name" value="RNA_pol_Rpb1_3"/>
</dbReference>
<dbReference type="Gene3D" id="2.40.40.20">
    <property type="match status" value="1"/>
</dbReference>
<dbReference type="GO" id="GO:0003677">
    <property type="term" value="F:DNA binding"/>
    <property type="evidence" value="ECO:0007669"/>
    <property type="project" value="InterPro"/>
</dbReference>